<dbReference type="Gene3D" id="3.30.565.10">
    <property type="entry name" value="Histidine kinase-like ATPase, C-terminal domain"/>
    <property type="match status" value="1"/>
</dbReference>
<dbReference type="PANTHER" id="PTHR24421">
    <property type="entry name" value="NITRATE/NITRITE SENSOR PROTEIN NARX-RELATED"/>
    <property type="match status" value="1"/>
</dbReference>
<evidence type="ECO:0000256" key="5">
    <source>
        <dbReference type="ARBA" id="ARBA00023012"/>
    </source>
</evidence>
<evidence type="ECO:0000256" key="6">
    <source>
        <dbReference type="SAM" id="Phobius"/>
    </source>
</evidence>
<keyword evidence="6" id="KW-0472">Membrane</keyword>
<proteinExistence type="predicted"/>
<gene>
    <name evidence="8" type="ORF">GCM10008098_21340</name>
</gene>
<feature type="transmembrane region" description="Helical" evidence="6">
    <location>
        <begin position="317"/>
        <end position="336"/>
    </location>
</feature>
<dbReference type="EMBL" id="BMXT01000002">
    <property type="protein sequence ID" value="GGY27991.1"/>
    <property type="molecule type" value="Genomic_DNA"/>
</dbReference>
<keyword evidence="6" id="KW-1133">Transmembrane helix</keyword>
<dbReference type="SMART" id="SM00387">
    <property type="entry name" value="HATPase_c"/>
    <property type="match status" value="1"/>
</dbReference>
<keyword evidence="5" id="KW-0902">Two-component regulatory system</keyword>
<dbReference type="SUPFAM" id="SSF49785">
    <property type="entry name" value="Galactose-binding domain-like"/>
    <property type="match status" value="1"/>
</dbReference>
<dbReference type="PANTHER" id="PTHR24421:SF10">
    <property type="entry name" value="NITRATE_NITRITE SENSOR PROTEIN NARQ"/>
    <property type="match status" value="1"/>
</dbReference>
<keyword evidence="3" id="KW-0808">Transferase</keyword>
<dbReference type="PROSITE" id="PS50109">
    <property type="entry name" value="HIS_KIN"/>
    <property type="match status" value="1"/>
</dbReference>
<dbReference type="GO" id="GO:0016301">
    <property type="term" value="F:kinase activity"/>
    <property type="evidence" value="ECO:0007669"/>
    <property type="project" value="UniProtKB-KW"/>
</dbReference>
<evidence type="ECO:0000259" key="7">
    <source>
        <dbReference type="PROSITE" id="PS50109"/>
    </source>
</evidence>
<protein>
    <recommendedName>
        <fullName evidence="2">histidine kinase</fullName>
        <ecNumber evidence="2">2.7.13.3</ecNumber>
    </recommendedName>
</protein>
<feature type="transmembrane region" description="Helical" evidence="6">
    <location>
        <begin position="227"/>
        <end position="248"/>
    </location>
</feature>
<dbReference type="CDD" id="cd16917">
    <property type="entry name" value="HATPase_UhpB-NarQ-NarX-like"/>
    <property type="match status" value="1"/>
</dbReference>
<dbReference type="SUPFAM" id="SSF55874">
    <property type="entry name" value="ATPase domain of HSP90 chaperone/DNA topoisomerase II/histidine kinase"/>
    <property type="match status" value="1"/>
</dbReference>
<dbReference type="InterPro" id="IPR008979">
    <property type="entry name" value="Galactose-bd-like_sf"/>
</dbReference>
<organism evidence="8 9">
    <name type="scientific">Rhodanobacter panaciterrae</name>
    <dbReference type="NCBI Taxonomy" id="490572"/>
    <lineage>
        <taxon>Bacteria</taxon>
        <taxon>Pseudomonadati</taxon>
        <taxon>Pseudomonadota</taxon>
        <taxon>Gammaproteobacteria</taxon>
        <taxon>Lysobacterales</taxon>
        <taxon>Rhodanobacteraceae</taxon>
        <taxon>Rhodanobacter</taxon>
    </lineage>
</organism>
<dbReference type="RefSeq" id="WP_189441215.1">
    <property type="nucleotide sequence ID" value="NZ_BMXT01000002.1"/>
</dbReference>
<dbReference type="Pfam" id="PF02518">
    <property type="entry name" value="HATPase_c"/>
    <property type="match status" value="1"/>
</dbReference>
<keyword evidence="9" id="KW-1185">Reference proteome</keyword>
<comment type="caution">
    <text evidence="8">The sequence shown here is derived from an EMBL/GenBank/DDBJ whole genome shotgun (WGS) entry which is preliminary data.</text>
</comment>
<keyword evidence="6" id="KW-0812">Transmembrane</keyword>
<dbReference type="InterPro" id="IPR036890">
    <property type="entry name" value="HATPase_C_sf"/>
</dbReference>
<feature type="transmembrane region" description="Helical" evidence="6">
    <location>
        <begin position="286"/>
        <end position="305"/>
    </location>
</feature>
<dbReference type="Gene3D" id="2.60.120.260">
    <property type="entry name" value="Galactose-binding domain-like"/>
    <property type="match status" value="1"/>
</dbReference>
<evidence type="ECO:0000313" key="8">
    <source>
        <dbReference type="EMBL" id="GGY27991.1"/>
    </source>
</evidence>
<dbReference type="InterPro" id="IPR050482">
    <property type="entry name" value="Sensor_HK_TwoCompSys"/>
</dbReference>
<keyword evidence="4 8" id="KW-0418">Kinase</keyword>
<feature type="transmembrane region" description="Helical" evidence="6">
    <location>
        <begin position="260"/>
        <end position="280"/>
    </location>
</feature>
<evidence type="ECO:0000313" key="9">
    <source>
        <dbReference type="Proteomes" id="UP000621898"/>
    </source>
</evidence>
<feature type="transmembrane region" description="Helical" evidence="6">
    <location>
        <begin position="197"/>
        <end position="215"/>
    </location>
</feature>
<feature type="domain" description="Histidine kinase" evidence="7">
    <location>
        <begin position="512"/>
        <end position="604"/>
    </location>
</feature>
<dbReference type="InterPro" id="IPR003594">
    <property type="entry name" value="HATPase_dom"/>
</dbReference>
<evidence type="ECO:0000256" key="3">
    <source>
        <dbReference type="ARBA" id="ARBA00022679"/>
    </source>
</evidence>
<dbReference type="InterPro" id="IPR005467">
    <property type="entry name" value="His_kinase_dom"/>
</dbReference>
<evidence type="ECO:0000256" key="4">
    <source>
        <dbReference type="ARBA" id="ARBA00022777"/>
    </source>
</evidence>
<reference evidence="9" key="1">
    <citation type="journal article" date="2019" name="Int. J. Syst. Evol. Microbiol.">
        <title>The Global Catalogue of Microorganisms (GCM) 10K type strain sequencing project: providing services to taxonomists for standard genome sequencing and annotation.</title>
        <authorList>
            <consortium name="The Broad Institute Genomics Platform"/>
            <consortium name="The Broad Institute Genome Sequencing Center for Infectious Disease"/>
            <person name="Wu L."/>
            <person name="Ma J."/>
        </authorList>
    </citation>
    <scope>NUCLEOTIDE SEQUENCE [LARGE SCALE GENOMIC DNA]</scope>
    <source>
        <strain evidence="9">KCTC 22232</strain>
    </source>
</reference>
<evidence type="ECO:0000256" key="1">
    <source>
        <dbReference type="ARBA" id="ARBA00000085"/>
    </source>
</evidence>
<accession>A0ABQ2ZWI6</accession>
<dbReference type="Proteomes" id="UP000621898">
    <property type="component" value="Unassembled WGS sequence"/>
</dbReference>
<evidence type="ECO:0000256" key="2">
    <source>
        <dbReference type="ARBA" id="ARBA00012438"/>
    </source>
</evidence>
<dbReference type="EC" id="2.7.13.3" evidence="2"/>
<sequence length="606" mass="67365">MLVLTACARQATPATPAVLTIDRAEAVQADWLSGAVPSTGWTPVTLMDYWNTRWPQHDGVVWYRVHWNQTNADTPVGILLEYVCMADAVYVNGSLIHRDPQLVEPLSRSWVAPQYFTIDKPLLHAGDNTLLVRVSGLASYQPGFGKVQLGNPEAVHALYQHNLRWRYGIRQFDFAISAVLGSLFGMFWLLRRKDTVYGWYALSTIFGAGYGWNYVADSPWPFTTTDAWQAFNVAMFVALACSFIVFLLRFCGRRWPRTEGILLLATVAAFAVALLAPGVMGPWRNLWVIPTVVLYYVAIAVFLWYATRSSRIDVRVLAASMLLPVLASMYDLSLYLELVRGTTFLGELTSPVSLLGMSFAVAWRFSEAMRRVEGFNVELRHEVDAATAQLGDTLTREHQLALANTRIGERLNLVRDLHDGFGGSLLGAIATLENPQRPPEPARVVSTLKELRDDLRLVIDTTTHEHDSDLAGLLAPLRHRWSQRLDVADIDSCWQLEGLDGLHLGPARSLDLLRLLQEALTNVLKHSHASRVEITVRRSNAQLSIEVRDNGSGFDLAAARDSHQVGGAGLASLRTRADRLGSELVLDASPDRGVTLRLNVHLQAAR</sequence>
<comment type="catalytic activity">
    <reaction evidence="1">
        <text>ATP + protein L-histidine = ADP + protein N-phospho-L-histidine.</text>
        <dbReference type="EC" id="2.7.13.3"/>
    </reaction>
</comment>
<name>A0ABQ2ZWI6_9GAMM</name>
<feature type="transmembrane region" description="Helical" evidence="6">
    <location>
        <begin position="172"/>
        <end position="190"/>
    </location>
</feature>